<dbReference type="PANTHER" id="PTHR10807">
    <property type="entry name" value="MYOTUBULARIN-RELATED"/>
    <property type="match status" value="1"/>
</dbReference>
<comment type="caution">
    <text evidence="4">The sequence shown here is derived from an EMBL/GenBank/DDBJ whole genome shotgun (WGS) entry which is preliminary data.</text>
</comment>
<feature type="region of interest" description="Disordered" evidence="2">
    <location>
        <begin position="465"/>
        <end position="485"/>
    </location>
</feature>
<sequence>MEHIRVAKVDEVTILHKGEPTPGTLHLTPHHLIFNSVAPTSPGGSKVTLTGPSEIWITYPIIASLYRNPPSASSPAHIRLRNRDFSFLTIQFKTERECRDVFESIKALTVVKGGVEKLYAFYYKPGGAEKRHNGWAMYDPVKEYQRMGVGTDRCKGWRISTINRDYVFSPTYPAYLVVPATISDTTLTHAKGYRSRARIPVLTYLHPLNNCSITRCAQPLTGVRRNRSIQDEKLVAAIFASSQPQNASQTPAYLTTSTPSPSGSSTNLSSGEGSTASTEVIPSEPEGRIYGAQQHNLIVDARPTVNAYAMQALGMGSENMDNYRHCSSPPCTKTYLGIDNIHVMRDSLQKVVDAIKDSDITPLPPNRELLARSGWIEHIGLLLDGTSIVVRQIAVEHSHVLIHCSDGWDRTSQLSSLAQICLDPYFRTIEGFIALVEKDWVGFGHRFRDRCGFLGSDKWFVEKTSNGPLTTDDASDPDDDSLTRTNTIGPFSASAGALGEAREALEKGFGQAKNFFNTVNRTAPPPPEDDPSDPNSSSIDRKTKLATLATVPAIITTKPREVSPVFHQFLDATYQLLQQNPTRFEYNERFLRRLLYHLYSCQYGTFLFNNDKERADARVRDRTRSVWDYFLARRAMWKSEMYDPAADGVERERDVGGGRVLFPRSGAAVKWWEELWGRDGGEMNGVGAVLGIGSGGFEGERSRTPTVPGSWPAESVGSNSLSGVNVASPGGVNVVGVSGMSAATVESTEDTGVGTGAGTVAAVAAAVAAAALGAGVGGSALGVAGRFGDMVEGVKGLSIGVGRPEPTERRSRGSLEVEMV</sequence>
<evidence type="ECO:0000313" key="5">
    <source>
        <dbReference type="Proteomes" id="UP001447188"/>
    </source>
</evidence>
<evidence type="ECO:0000256" key="1">
    <source>
        <dbReference type="ARBA" id="ARBA00007471"/>
    </source>
</evidence>
<dbReference type="Pfam" id="PF21098">
    <property type="entry name" value="PH-GRAM_MTMR6-like"/>
    <property type="match status" value="1"/>
</dbReference>
<evidence type="ECO:0000256" key="2">
    <source>
        <dbReference type="SAM" id="MobiDB-lite"/>
    </source>
</evidence>
<dbReference type="Gene3D" id="2.30.29.30">
    <property type="entry name" value="Pleckstrin-homology domain (PH domain)/Phosphotyrosine-binding domain (PTB)"/>
    <property type="match status" value="1"/>
</dbReference>
<dbReference type="InterPro" id="IPR030564">
    <property type="entry name" value="Myotubularin"/>
</dbReference>
<comment type="similarity">
    <text evidence="1">Belongs to the protein-tyrosine phosphatase family. Non-receptor class myotubularin subfamily.</text>
</comment>
<proteinExistence type="inferred from homology"/>
<gene>
    <name evidence="4" type="primary">YMR1</name>
    <name evidence="4" type="ORF">Q9L58_006904</name>
</gene>
<dbReference type="InterPro" id="IPR010569">
    <property type="entry name" value="Myotubularin-like_Pase_dom"/>
</dbReference>
<dbReference type="PANTHER" id="PTHR10807:SF128">
    <property type="entry name" value="PHOSPHATIDYLINOSITOL-3,5-BISPHOSPHATE 3-PHOSPHATASE"/>
    <property type="match status" value="1"/>
</dbReference>
<evidence type="ECO:0000259" key="3">
    <source>
        <dbReference type="PROSITE" id="PS51339"/>
    </source>
</evidence>
<dbReference type="InterPro" id="IPR029021">
    <property type="entry name" value="Prot-tyrosine_phosphatase-like"/>
</dbReference>
<evidence type="ECO:0000313" key="4">
    <source>
        <dbReference type="EMBL" id="KAL0634166.1"/>
    </source>
</evidence>
<dbReference type="InterPro" id="IPR011993">
    <property type="entry name" value="PH-like_dom_sf"/>
</dbReference>
<dbReference type="Pfam" id="PF06602">
    <property type="entry name" value="Myotub-related"/>
    <property type="match status" value="1"/>
</dbReference>
<dbReference type="PROSITE" id="PS51339">
    <property type="entry name" value="PPASE_MYOTUBULARIN"/>
    <property type="match status" value="1"/>
</dbReference>
<feature type="region of interest" description="Disordered" evidence="2">
    <location>
        <begin position="517"/>
        <end position="541"/>
    </location>
</feature>
<dbReference type="SUPFAM" id="SSF52799">
    <property type="entry name" value="(Phosphotyrosine protein) phosphatases II"/>
    <property type="match status" value="1"/>
</dbReference>
<keyword evidence="5" id="KW-1185">Reference proteome</keyword>
<feature type="domain" description="Myotubularin phosphatase" evidence="3">
    <location>
        <begin position="134"/>
        <end position="676"/>
    </location>
</feature>
<feature type="compositionally biased region" description="Low complexity" evidence="2">
    <location>
        <begin position="254"/>
        <end position="275"/>
    </location>
</feature>
<dbReference type="InterPro" id="IPR016130">
    <property type="entry name" value="Tyr_Pase_AS"/>
</dbReference>
<name>A0ABR3GF30_9PEZI</name>
<dbReference type="SUPFAM" id="SSF50729">
    <property type="entry name" value="PH domain-like"/>
    <property type="match status" value="1"/>
</dbReference>
<reference evidence="4 5" key="1">
    <citation type="submission" date="2024-02" db="EMBL/GenBank/DDBJ databases">
        <title>Discinaceae phylogenomics.</title>
        <authorList>
            <person name="Dirks A.C."/>
            <person name="James T.Y."/>
        </authorList>
    </citation>
    <scope>NUCLEOTIDE SEQUENCE [LARGE SCALE GENOMIC DNA]</scope>
    <source>
        <strain evidence="4 5">ACD0624</strain>
    </source>
</reference>
<protein>
    <submittedName>
        <fullName evidence="4">Phosphatidylinositol-3-phosphatase ymr1</fullName>
    </submittedName>
</protein>
<dbReference type="InterPro" id="IPR048994">
    <property type="entry name" value="PH-GRAM_MTMR6-9"/>
</dbReference>
<dbReference type="PROSITE" id="PS00383">
    <property type="entry name" value="TYR_PHOSPHATASE_1"/>
    <property type="match status" value="1"/>
</dbReference>
<feature type="region of interest" description="Disordered" evidence="2">
    <location>
        <begin position="247"/>
        <end position="285"/>
    </location>
</feature>
<accession>A0ABR3GF30</accession>
<dbReference type="EMBL" id="JBBBZM010000102">
    <property type="protein sequence ID" value="KAL0634166.1"/>
    <property type="molecule type" value="Genomic_DNA"/>
</dbReference>
<dbReference type="Proteomes" id="UP001447188">
    <property type="component" value="Unassembled WGS sequence"/>
</dbReference>
<organism evidence="4 5">
    <name type="scientific">Discina gigas</name>
    <dbReference type="NCBI Taxonomy" id="1032678"/>
    <lineage>
        <taxon>Eukaryota</taxon>
        <taxon>Fungi</taxon>
        <taxon>Dikarya</taxon>
        <taxon>Ascomycota</taxon>
        <taxon>Pezizomycotina</taxon>
        <taxon>Pezizomycetes</taxon>
        <taxon>Pezizales</taxon>
        <taxon>Discinaceae</taxon>
        <taxon>Discina</taxon>
    </lineage>
</organism>